<dbReference type="SMART" id="SM00220">
    <property type="entry name" value="S_TKc"/>
    <property type="match status" value="1"/>
</dbReference>
<dbReference type="CDD" id="cd14014">
    <property type="entry name" value="STKc_PknB_like"/>
    <property type="match status" value="1"/>
</dbReference>
<protein>
    <recommendedName>
        <fullName evidence="6">Protein kinase domain-containing protein</fullName>
    </recommendedName>
</protein>
<dbReference type="Gene3D" id="3.30.200.20">
    <property type="entry name" value="Phosphorylase Kinase, domain 1"/>
    <property type="match status" value="1"/>
</dbReference>
<feature type="transmembrane region" description="Helical" evidence="5">
    <location>
        <begin position="443"/>
        <end position="465"/>
    </location>
</feature>
<dbReference type="AlphaFoldDB" id="A0A0F9G4E1"/>
<evidence type="ECO:0000256" key="3">
    <source>
        <dbReference type="ARBA" id="ARBA00022777"/>
    </source>
</evidence>
<dbReference type="Gene3D" id="3.30.1390.10">
    <property type="match status" value="1"/>
</dbReference>
<proteinExistence type="predicted"/>
<dbReference type="InterPro" id="IPR014719">
    <property type="entry name" value="Ribosomal_bL12_C/ClpS-like"/>
</dbReference>
<keyword evidence="5" id="KW-0812">Transmembrane</keyword>
<dbReference type="GO" id="GO:0004674">
    <property type="term" value="F:protein serine/threonine kinase activity"/>
    <property type="evidence" value="ECO:0007669"/>
    <property type="project" value="TreeGrafter"/>
</dbReference>
<feature type="transmembrane region" description="Helical" evidence="5">
    <location>
        <begin position="367"/>
        <end position="389"/>
    </location>
</feature>
<evidence type="ECO:0000256" key="2">
    <source>
        <dbReference type="ARBA" id="ARBA00022741"/>
    </source>
</evidence>
<feature type="domain" description="Protein kinase" evidence="6">
    <location>
        <begin position="19"/>
        <end position="267"/>
    </location>
</feature>
<dbReference type="EMBL" id="LAZR01019157">
    <property type="protein sequence ID" value="KKL93543.1"/>
    <property type="molecule type" value="Genomic_DNA"/>
</dbReference>
<dbReference type="Gene3D" id="1.10.510.10">
    <property type="entry name" value="Transferase(Phosphotransferase) domain 1"/>
    <property type="match status" value="1"/>
</dbReference>
<dbReference type="PANTHER" id="PTHR43289">
    <property type="entry name" value="MITOGEN-ACTIVATED PROTEIN KINASE KINASE KINASE 20-RELATED"/>
    <property type="match status" value="1"/>
</dbReference>
<organism evidence="7">
    <name type="scientific">marine sediment metagenome</name>
    <dbReference type="NCBI Taxonomy" id="412755"/>
    <lineage>
        <taxon>unclassified sequences</taxon>
        <taxon>metagenomes</taxon>
        <taxon>ecological metagenomes</taxon>
    </lineage>
</organism>
<dbReference type="GO" id="GO:0005524">
    <property type="term" value="F:ATP binding"/>
    <property type="evidence" value="ECO:0007669"/>
    <property type="project" value="UniProtKB-KW"/>
</dbReference>
<evidence type="ECO:0000256" key="5">
    <source>
        <dbReference type="SAM" id="Phobius"/>
    </source>
</evidence>
<dbReference type="PROSITE" id="PS00107">
    <property type="entry name" value="PROTEIN_KINASE_ATP"/>
    <property type="match status" value="1"/>
</dbReference>
<comment type="caution">
    <text evidence="7">The sequence shown here is derived from an EMBL/GenBank/DDBJ whole genome shotgun (WGS) entry which is preliminary data.</text>
</comment>
<name>A0A0F9G4E1_9ZZZZ</name>
<keyword evidence="2" id="KW-0547">Nucleotide-binding</keyword>
<gene>
    <name evidence="7" type="ORF">LCGC14_1873630</name>
</gene>
<keyword evidence="3" id="KW-0418">Kinase</keyword>
<sequence length="474" mass="52939">MMAELPATSDSEPLLLSEFVVERPLGKGGMGAVYKARQPGLDRFVAVKILPPEVGADPDFAERFKREARALAKLSHQNIVSVFDFGQADGLYYFIMEYVDGANLRHVIETGTVKPEEALAIVPQICEALQFAHDKGIVHRDIKPENILVDKQGRVKITDFGLAKLLGKAPAEITLTGTQQVMGTLHYMAPEQMQGAGAVDHRADIYSLGVVFYEMLTGELPIGRFAPPSKKIQVDVRLDEVVLRALENEPDRRYQQVSEVKTDVEAITRSTAPPESAAAGVGPEDEQVQRWMLSQLPVTKTAAIWAYRDKTGAGLWEAKDAVEAIARKHSIQFTPVSLRQRLVRATAVTLLVVASILHHQYVDLSPIIYWTIMFVLLAPASYFFSVFAWRHRGTERGRLAALFVGLFLFLFIGSPLLFFLATPEPVLEWLYQVTGVTPGRHDVAFFHFVMMAAILGLLTWLICFWRKLRAERPK</sequence>
<evidence type="ECO:0000256" key="4">
    <source>
        <dbReference type="ARBA" id="ARBA00022840"/>
    </source>
</evidence>
<accession>A0A0F9G4E1</accession>
<keyword evidence="5" id="KW-1133">Transmembrane helix</keyword>
<evidence type="ECO:0000256" key="1">
    <source>
        <dbReference type="ARBA" id="ARBA00022679"/>
    </source>
</evidence>
<evidence type="ECO:0000313" key="7">
    <source>
        <dbReference type="EMBL" id="KKL93543.1"/>
    </source>
</evidence>
<keyword evidence="1" id="KW-0808">Transferase</keyword>
<feature type="transmembrane region" description="Helical" evidence="5">
    <location>
        <begin position="401"/>
        <end position="423"/>
    </location>
</feature>
<dbReference type="SUPFAM" id="SSF56112">
    <property type="entry name" value="Protein kinase-like (PK-like)"/>
    <property type="match status" value="1"/>
</dbReference>
<dbReference type="PANTHER" id="PTHR43289:SF6">
    <property type="entry name" value="SERINE_THREONINE-PROTEIN KINASE NEKL-3"/>
    <property type="match status" value="1"/>
</dbReference>
<evidence type="ECO:0000259" key="6">
    <source>
        <dbReference type="PROSITE" id="PS50011"/>
    </source>
</evidence>
<dbReference type="Pfam" id="PF00069">
    <property type="entry name" value="Pkinase"/>
    <property type="match status" value="1"/>
</dbReference>
<reference evidence="7" key="1">
    <citation type="journal article" date="2015" name="Nature">
        <title>Complex archaea that bridge the gap between prokaryotes and eukaryotes.</title>
        <authorList>
            <person name="Spang A."/>
            <person name="Saw J.H."/>
            <person name="Jorgensen S.L."/>
            <person name="Zaremba-Niedzwiedzka K."/>
            <person name="Martijn J."/>
            <person name="Lind A.E."/>
            <person name="van Eijk R."/>
            <person name="Schleper C."/>
            <person name="Guy L."/>
            <person name="Ettema T.J."/>
        </authorList>
    </citation>
    <scope>NUCLEOTIDE SEQUENCE</scope>
</reference>
<dbReference type="InterPro" id="IPR008271">
    <property type="entry name" value="Ser/Thr_kinase_AS"/>
</dbReference>
<keyword evidence="4" id="KW-0067">ATP-binding</keyword>
<dbReference type="InterPro" id="IPR000719">
    <property type="entry name" value="Prot_kinase_dom"/>
</dbReference>
<dbReference type="PROSITE" id="PS00108">
    <property type="entry name" value="PROTEIN_KINASE_ST"/>
    <property type="match status" value="1"/>
</dbReference>
<dbReference type="InterPro" id="IPR011009">
    <property type="entry name" value="Kinase-like_dom_sf"/>
</dbReference>
<dbReference type="PROSITE" id="PS50011">
    <property type="entry name" value="PROTEIN_KINASE_DOM"/>
    <property type="match status" value="1"/>
</dbReference>
<keyword evidence="5" id="KW-0472">Membrane</keyword>
<dbReference type="InterPro" id="IPR017441">
    <property type="entry name" value="Protein_kinase_ATP_BS"/>
</dbReference>